<dbReference type="Pfam" id="PF07853">
    <property type="entry name" value="DUF1648"/>
    <property type="match status" value="1"/>
</dbReference>
<gene>
    <name evidence="3" type="ORF">IW254_000824</name>
</gene>
<feature type="transmembrane region" description="Helical" evidence="1">
    <location>
        <begin position="222"/>
        <end position="239"/>
    </location>
</feature>
<dbReference type="InterPro" id="IPR012867">
    <property type="entry name" value="DUF1648"/>
</dbReference>
<accession>A0A931E1D5</accession>
<feature type="transmembrane region" description="Helical" evidence="1">
    <location>
        <begin position="7"/>
        <end position="25"/>
    </location>
</feature>
<evidence type="ECO:0000256" key="1">
    <source>
        <dbReference type="SAM" id="Phobius"/>
    </source>
</evidence>
<dbReference type="RefSeq" id="WP_196824337.1">
    <property type="nucleotide sequence ID" value="NZ_CP046980.1"/>
</dbReference>
<keyword evidence="1" id="KW-0472">Membrane</keyword>
<feature type="transmembrane region" description="Helical" evidence="1">
    <location>
        <begin position="50"/>
        <end position="71"/>
    </location>
</feature>
<evidence type="ECO:0000259" key="2">
    <source>
        <dbReference type="Pfam" id="PF07853"/>
    </source>
</evidence>
<reference evidence="3" key="1">
    <citation type="submission" date="2020-11" db="EMBL/GenBank/DDBJ databases">
        <title>Sequencing the genomes of 1000 actinobacteria strains.</title>
        <authorList>
            <person name="Klenk H.-P."/>
        </authorList>
    </citation>
    <scope>NUCLEOTIDE SEQUENCE</scope>
    <source>
        <strain evidence="3">DSM 45632</strain>
    </source>
</reference>
<keyword evidence="1" id="KW-0812">Transmembrane</keyword>
<feature type="transmembrane region" description="Helical" evidence="1">
    <location>
        <begin position="111"/>
        <end position="133"/>
    </location>
</feature>
<dbReference type="EMBL" id="JADOUE010000001">
    <property type="protein sequence ID" value="MBG6121855.1"/>
    <property type="molecule type" value="Genomic_DNA"/>
</dbReference>
<sequence length="243" mass="26331">MSTRKIYAIAVGVVLATLVFILVNYDQIPDPIPVHFDSDGNVNRTTPKNFFAATNGVWFALGLVAVFYTALPTPRMARIRMDVPADSDIPFSDTASDKAATLLAKTGKAMAWTALGAAVTLCLLEITTTIPAFSAWTPVAIALIIIGSILCVALFFRIAFTWSKELAEMPTDEAEKIRAKHFKYGSGMGFYKEPNDPMVMMLASGGEAKVDLNFAHAPVRRWALTMGVTLALFIAYSIVSATL</sequence>
<evidence type="ECO:0000313" key="3">
    <source>
        <dbReference type="EMBL" id="MBG6121855.1"/>
    </source>
</evidence>
<evidence type="ECO:0000313" key="4">
    <source>
        <dbReference type="Proteomes" id="UP000658613"/>
    </source>
</evidence>
<name>A0A931E1D5_9CORY</name>
<dbReference type="PANTHER" id="PTHR37810">
    <property type="entry name" value="IMMUNITY PROTEIN SDPI"/>
    <property type="match status" value="1"/>
</dbReference>
<keyword evidence="4" id="KW-1185">Reference proteome</keyword>
<dbReference type="AlphaFoldDB" id="A0A931E1D5"/>
<dbReference type="GO" id="GO:0009636">
    <property type="term" value="P:response to toxic substance"/>
    <property type="evidence" value="ECO:0007669"/>
    <property type="project" value="TreeGrafter"/>
</dbReference>
<dbReference type="PANTHER" id="PTHR37810:SF5">
    <property type="entry name" value="IMMUNITY PROTEIN SDPI"/>
    <property type="match status" value="1"/>
</dbReference>
<keyword evidence="1" id="KW-1133">Transmembrane helix</keyword>
<feature type="transmembrane region" description="Helical" evidence="1">
    <location>
        <begin position="139"/>
        <end position="160"/>
    </location>
</feature>
<feature type="domain" description="DUF1648" evidence="2">
    <location>
        <begin position="13"/>
        <end position="51"/>
    </location>
</feature>
<dbReference type="Proteomes" id="UP000658613">
    <property type="component" value="Unassembled WGS sequence"/>
</dbReference>
<proteinExistence type="predicted"/>
<organism evidence="3 4">
    <name type="scientific">Corynebacterium aquatimens</name>
    <dbReference type="NCBI Taxonomy" id="1190508"/>
    <lineage>
        <taxon>Bacteria</taxon>
        <taxon>Bacillati</taxon>
        <taxon>Actinomycetota</taxon>
        <taxon>Actinomycetes</taxon>
        <taxon>Mycobacteriales</taxon>
        <taxon>Corynebacteriaceae</taxon>
        <taxon>Corynebacterium</taxon>
    </lineage>
</organism>
<protein>
    <submittedName>
        <fullName evidence="3">Membrane protein</fullName>
    </submittedName>
</protein>
<comment type="caution">
    <text evidence="3">The sequence shown here is derived from an EMBL/GenBank/DDBJ whole genome shotgun (WGS) entry which is preliminary data.</text>
</comment>